<dbReference type="RefSeq" id="WP_191742921.1">
    <property type="nucleotide sequence ID" value="NZ_JACSQU010000001.1"/>
</dbReference>
<keyword evidence="2" id="KW-0732">Signal</keyword>
<feature type="compositionally biased region" description="Polar residues" evidence="1">
    <location>
        <begin position="79"/>
        <end position="90"/>
    </location>
</feature>
<feature type="signal peptide" evidence="2">
    <location>
        <begin position="1"/>
        <end position="20"/>
    </location>
</feature>
<gene>
    <name evidence="3" type="ORF">H9656_03835</name>
</gene>
<protein>
    <submittedName>
        <fullName evidence="3">Uncharacterized protein</fullName>
    </submittedName>
</protein>
<proteinExistence type="predicted"/>
<evidence type="ECO:0000313" key="4">
    <source>
        <dbReference type="Proteomes" id="UP000638918"/>
    </source>
</evidence>
<keyword evidence="4" id="KW-1185">Reference proteome</keyword>
<dbReference type="Proteomes" id="UP000638918">
    <property type="component" value="Unassembled WGS sequence"/>
</dbReference>
<reference evidence="3 4" key="1">
    <citation type="submission" date="2020-08" db="EMBL/GenBank/DDBJ databases">
        <title>A Genomic Blueprint of the Chicken Gut Microbiome.</title>
        <authorList>
            <person name="Gilroy R."/>
            <person name="Ravi A."/>
            <person name="Getino M."/>
            <person name="Pursley I."/>
            <person name="Horton D.L."/>
            <person name="Alikhan N.-F."/>
            <person name="Baker D."/>
            <person name="Gharbi K."/>
            <person name="Hall N."/>
            <person name="Watson M."/>
            <person name="Adriaenssens E.M."/>
            <person name="Foster-Nyarko E."/>
            <person name="Jarju S."/>
            <person name="Secka A."/>
            <person name="Antonio M."/>
            <person name="Oren A."/>
            <person name="Chaudhuri R."/>
            <person name="La Ragione R.M."/>
            <person name="Hildebrand F."/>
            <person name="Pallen M.J."/>
        </authorList>
    </citation>
    <scope>NUCLEOTIDE SEQUENCE [LARGE SCALE GENOMIC DNA]</scope>
    <source>
        <strain evidence="3 4">Sa3CVA3</strain>
    </source>
</reference>
<organism evidence="3 4">
    <name type="scientific">Brevundimonas guildfordensis</name>
    <dbReference type="NCBI Taxonomy" id="2762241"/>
    <lineage>
        <taxon>Bacteria</taxon>
        <taxon>Pseudomonadati</taxon>
        <taxon>Pseudomonadota</taxon>
        <taxon>Alphaproteobacteria</taxon>
        <taxon>Caulobacterales</taxon>
        <taxon>Caulobacteraceae</taxon>
        <taxon>Brevundimonas</taxon>
    </lineage>
</organism>
<evidence type="ECO:0000313" key="3">
    <source>
        <dbReference type="EMBL" id="MBD7940508.1"/>
    </source>
</evidence>
<evidence type="ECO:0000256" key="1">
    <source>
        <dbReference type="SAM" id="MobiDB-lite"/>
    </source>
</evidence>
<name>A0ABR8QY99_9CAUL</name>
<feature type="region of interest" description="Disordered" evidence="1">
    <location>
        <begin position="26"/>
        <end position="90"/>
    </location>
</feature>
<dbReference type="EMBL" id="JACSQU010000001">
    <property type="protein sequence ID" value="MBD7940508.1"/>
    <property type="molecule type" value="Genomic_DNA"/>
</dbReference>
<evidence type="ECO:0000256" key="2">
    <source>
        <dbReference type="SAM" id="SignalP"/>
    </source>
</evidence>
<sequence>MNHSISNRLLLGAVALSALAALGACDEPRHEPAPAPAPVVEAEAPAAEDAAAPVVAEAPEPTQTAPVETLPPDERTSEETVQPESDTLFY</sequence>
<accession>A0ABR8QY99</accession>
<comment type="caution">
    <text evidence="3">The sequence shown here is derived from an EMBL/GenBank/DDBJ whole genome shotgun (WGS) entry which is preliminary data.</text>
</comment>
<feature type="compositionally biased region" description="Low complexity" evidence="1">
    <location>
        <begin position="38"/>
        <end position="61"/>
    </location>
</feature>
<feature type="chain" id="PRO_5045636320" evidence="2">
    <location>
        <begin position="21"/>
        <end position="90"/>
    </location>
</feature>